<dbReference type="PRINTS" id="PR01490">
    <property type="entry name" value="RTXTOXIND"/>
</dbReference>
<evidence type="ECO:0000256" key="1">
    <source>
        <dbReference type="ARBA" id="ARBA00004167"/>
    </source>
</evidence>
<reference evidence="6 7" key="1">
    <citation type="submission" date="2018-08" db="EMBL/GenBank/DDBJ databases">
        <title>Genomic Encyclopedia of Archaeal and Bacterial Type Strains, Phase II (KMG-II): from individual species to whole genera.</title>
        <authorList>
            <person name="Goeker M."/>
        </authorList>
    </citation>
    <scope>NUCLEOTIDE SEQUENCE [LARGE SCALE GENOMIC DNA]</scope>
    <source>
        <strain evidence="6 7">DSM 100880</strain>
    </source>
</reference>
<dbReference type="OrthoDB" id="7057889at2"/>
<protein>
    <submittedName>
        <fullName evidence="6">Multidrug resistance efflux pump</fullName>
    </submittedName>
</protein>
<keyword evidence="2 5" id="KW-0812">Transmembrane</keyword>
<name>A0A3E0EMI1_9FLAO</name>
<comment type="caution">
    <text evidence="6">The sequence shown here is derived from an EMBL/GenBank/DDBJ whole genome shotgun (WGS) entry which is preliminary data.</text>
</comment>
<evidence type="ECO:0000256" key="4">
    <source>
        <dbReference type="ARBA" id="ARBA00023136"/>
    </source>
</evidence>
<dbReference type="RefSeq" id="WP_115811997.1">
    <property type="nucleotide sequence ID" value="NZ_QUNI01000004.1"/>
</dbReference>
<dbReference type="EMBL" id="QUNI01000004">
    <property type="protein sequence ID" value="REG99388.1"/>
    <property type="molecule type" value="Genomic_DNA"/>
</dbReference>
<sequence>MTKNITTFELRSEEVQEILTRVPSWMIRWGTMAVSAVILLLIFLAWFIKYPDVITAQITITTNIPPEKLIAKTSGRIETILVKNRESVLVNTPLAVIENTANYKDVFRLSQVLSQEEQSFKNFPFSTFKNTQLGDIESYFAVFQKENIANNLNAQLKPFTVESNAQGYEAIQLRERLKLLYSQKSINQNEIVLQKNDLERYEGLFKKGIIATQELEQHKLTYLQVEKNYKNLLSSISSLKSSLNELNKTSKTNEINGSKENVNLERNVIQSFYQLKKAIKDWELTYVLRSSINGKVSFMQLWSANQTVNAGENVFVIIPNNEKGYIGKVKAPALNSGKIRIGQKVNIRIANYPDREFGILKGLVQAISLTPHKDGNLLIDVSLPNALETSYKKQIVFQQEMSGTAEIVTEDLRLTERLLYQFRDIFKR</sequence>
<comment type="subcellular location">
    <subcellularLocation>
        <location evidence="1">Membrane</location>
        <topology evidence="1">Single-pass membrane protein</topology>
    </subcellularLocation>
</comment>
<proteinExistence type="predicted"/>
<keyword evidence="4 5" id="KW-0472">Membrane</keyword>
<evidence type="ECO:0000256" key="5">
    <source>
        <dbReference type="SAM" id="Phobius"/>
    </source>
</evidence>
<evidence type="ECO:0000313" key="6">
    <source>
        <dbReference type="EMBL" id="REG99388.1"/>
    </source>
</evidence>
<gene>
    <name evidence="6" type="ORF">C8P67_1043</name>
</gene>
<organism evidence="6 7">
    <name type="scientific">Flavobacterium aquicola</name>
    <dbReference type="NCBI Taxonomy" id="1682742"/>
    <lineage>
        <taxon>Bacteria</taxon>
        <taxon>Pseudomonadati</taxon>
        <taxon>Bacteroidota</taxon>
        <taxon>Flavobacteriia</taxon>
        <taxon>Flavobacteriales</taxon>
        <taxon>Flavobacteriaceae</taxon>
        <taxon>Flavobacterium</taxon>
    </lineage>
</organism>
<dbReference type="InterPro" id="IPR050739">
    <property type="entry name" value="MFP"/>
</dbReference>
<dbReference type="AlphaFoldDB" id="A0A3E0EMI1"/>
<evidence type="ECO:0000313" key="7">
    <source>
        <dbReference type="Proteomes" id="UP000257136"/>
    </source>
</evidence>
<dbReference type="PANTHER" id="PTHR30386:SF26">
    <property type="entry name" value="TRANSPORT PROTEIN COMB"/>
    <property type="match status" value="1"/>
</dbReference>
<dbReference type="Proteomes" id="UP000257136">
    <property type="component" value="Unassembled WGS sequence"/>
</dbReference>
<evidence type="ECO:0000256" key="2">
    <source>
        <dbReference type="ARBA" id="ARBA00022692"/>
    </source>
</evidence>
<dbReference type="PANTHER" id="PTHR30386">
    <property type="entry name" value="MEMBRANE FUSION SUBUNIT OF EMRAB-TOLC MULTIDRUG EFFLUX PUMP"/>
    <property type="match status" value="1"/>
</dbReference>
<evidence type="ECO:0000256" key="3">
    <source>
        <dbReference type="ARBA" id="ARBA00022989"/>
    </source>
</evidence>
<keyword evidence="7" id="KW-1185">Reference proteome</keyword>
<dbReference type="GO" id="GO:0016020">
    <property type="term" value="C:membrane"/>
    <property type="evidence" value="ECO:0007669"/>
    <property type="project" value="UniProtKB-SubCell"/>
</dbReference>
<dbReference type="Gene3D" id="2.40.30.170">
    <property type="match status" value="1"/>
</dbReference>
<accession>A0A3E0EMI1</accession>
<feature type="transmembrane region" description="Helical" evidence="5">
    <location>
        <begin position="29"/>
        <end position="48"/>
    </location>
</feature>
<keyword evidence="3 5" id="KW-1133">Transmembrane helix</keyword>